<proteinExistence type="predicted"/>
<protein>
    <submittedName>
        <fullName evidence="2">Uncharacterized protein</fullName>
    </submittedName>
</protein>
<name>A0A0R2KZ77_9LACO</name>
<accession>A0A0R2KZ77</accession>
<feature type="region of interest" description="Disordered" evidence="1">
    <location>
        <begin position="1"/>
        <end position="25"/>
    </location>
</feature>
<comment type="caution">
    <text evidence="2">The sequence shown here is derived from an EMBL/GenBank/DDBJ whole genome shotgun (WGS) entry which is preliminary data.</text>
</comment>
<reference evidence="2 3" key="1">
    <citation type="journal article" date="2015" name="Genome Announc.">
        <title>Expanding the biotechnology potential of lactobacilli through comparative genomics of 213 strains and associated genera.</title>
        <authorList>
            <person name="Sun Z."/>
            <person name="Harris H.M."/>
            <person name="McCann A."/>
            <person name="Guo C."/>
            <person name="Argimon S."/>
            <person name="Zhang W."/>
            <person name="Yang X."/>
            <person name="Jeffery I.B."/>
            <person name="Cooney J.C."/>
            <person name="Kagawa T.F."/>
            <person name="Liu W."/>
            <person name="Song Y."/>
            <person name="Salvetti E."/>
            <person name="Wrobel A."/>
            <person name="Rasinkangas P."/>
            <person name="Parkhill J."/>
            <person name="Rea M.C."/>
            <person name="O'Sullivan O."/>
            <person name="Ritari J."/>
            <person name="Douillard F.P."/>
            <person name="Paul Ross R."/>
            <person name="Yang R."/>
            <person name="Briner A.E."/>
            <person name="Felis G.E."/>
            <person name="de Vos W.M."/>
            <person name="Barrangou R."/>
            <person name="Klaenhammer T.R."/>
            <person name="Caufield P.W."/>
            <person name="Cui Y."/>
            <person name="Zhang H."/>
            <person name="O'Toole P.W."/>
        </authorList>
    </citation>
    <scope>NUCLEOTIDE SEQUENCE [LARGE SCALE GENOMIC DNA]</scope>
    <source>
        <strain evidence="2 3">DSM 24716</strain>
    </source>
</reference>
<evidence type="ECO:0000313" key="2">
    <source>
        <dbReference type="EMBL" id="KRN94722.1"/>
    </source>
</evidence>
<dbReference type="EMBL" id="JQCF01000049">
    <property type="protein sequence ID" value="KRN94722.1"/>
    <property type="molecule type" value="Genomic_DNA"/>
</dbReference>
<evidence type="ECO:0000256" key="1">
    <source>
        <dbReference type="SAM" id="MobiDB-lite"/>
    </source>
</evidence>
<dbReference type="AlphaFoldDB" id="A0A0R2KZ77"/>
<feature type="compositionally biased region" description="Basic and acidic residues" evidence="1">
    <location>
        <begin position="1"/>
        <end position="14"/>
    </location>
</feature>
<keyword evidence="3" id="KW-1185">Reference proteome</keyword>
<sequence>MGDSRQNNESKINDKLNNNDMFGSRSMPDGTFSGFYDHKVKIHDGDSFGIH</sequence>
<dbReference type="Proteomes" id="UP000051006">
    <property type="component" value="Unassembled WGS sequence"/>
</dbReference>
<organism evidence="2 3">
    <name type="scientific">Companilactobacillus kimchiensis</name>
    <dbReference type="NCBI Taxonomy" id="993692"/>
    <lineage>
        <taxon>Bacteria</taxon>
        <taxon>Bacillati</taxon>
        <taxon>Bacillota</taxon>
        <taxon>Bacilli</taxon>
        <taxon>Lactobacillales</taxon>
        <taxon>Lactobacillaceae</taxon>
        <taxon>Companilactobacillus</taxon>
    </lineage>
</organism>
<dbReference type="STRING" id="993692.IV57_GL002012"/>
<gene>
    <name evidence="2" type="ORF">IV57_GL002012</name>
</gene>
<evidence type="ECO:0000313" key="3">
    <source>
        <dbReference type="Proteomes" id="UP000051006"/>
    </source>
</evidence>